<dbReference type="Gene3D" id="3.20.20.370">
    <property type="entry name" value="Glycoside hydrolase/deacetylase"/>
    <property type="match status" value="1"/>
</dbReference>
<protein>
    <submittedName>
        <fullName evidence="4">Polysaccharide deacetylase family protein</fullName>
    </submittedName>
</protein>
<keyword evidence="2" id="KW-0378">Hydrolase</keyword>
<dbReference type="EMBL" id="JARHTQ010000002">
    <property type="protein sequence ID" value="MDF2255012.1"/>
    <property type="molecule type" value="Genomic_DNA"/>
</dbReference>
<evidence type="ECO:0000256" key="1">
    <source>
        <dbReference type="ARBA" id="ARBA00022723"/>
    </source>
</evidence>
<keyword evidence="1" id="KW-0479">Metal-binding</keyword>
<dbReference type="RefSeq" id="WP_275808507.1">
    <property type="nucleotide sequence ID" value="NZ_BAAANM010000012.1"/>
</dbReference>
<dbReference type="InterPro" id="IPR011330">
    <property type="entry name" value="Glyco_hydro/deAcase_b/a-brl"/>
</dbReference>
<evidence type="ECO:0000313" key="4">
    <source>
        <dbReference type="EMBL" id="MDF2255012.1"/>
    </source>
</evidence>
<evidence type="ECO:0000256" key="2">
    <source>
        <dbReference type="ARBA" id="ARBA00022801"/>
    </source>
</evidence>
<organism evidence="4 5">
    <name type="scientific">Streptantibioticus ferralitis</name>
    <dbReference type="NCBI Taxonomy" id="236510"/>
    <lineage>
        <taxon>Bacteria</taxon>
        <taxon>Bacillati</taxon>
        <taxon>Actinomycetota</taxon>
        <taxon>Actinomycetes</taxon>
        <taxon>Kitasatosporales</taxon>
        <taxon>Streptomycetaceae</taxon>
        <taxon>Streptantibioticus</taxon>
    </lineage>
</organism>
<dbReference type="Pfam" id="PF01522">
    <property type="entry name" value="Polysacc_deac_1"/>
    <property type="match status" value="1"/>
</dbReference>
<proteinExistence type="predicted"/>
<keyword evidence="5" id="KW-1185">Reference proteome</keyword>
<name>A0ABT5YTS2_9ACTN</name>
<dbReference type="InterPro" id="IPR002509">
    <property type="entry name" value="NODB_dom"/>
</dbReference>
<dbReference type="PANTHER" id="PTHR10587">
    <property type="entry name" value="GLYCOSYL TRANSFERASE-RELATED"/>
    <property type="match status" value="1"/>
</dbReference>
<evidence type="ECO:0000259" key="3">
    <source>
        <dbReference type="PROSITE" id="PS51677"/>
    </source>
</evidence>
<feature type="domain" description="NodB homology" evidence="3">
    <location>
        <begin position="63"/>
        <end position="236"/>
    </location>
</feature>
<dbReference type="PROSITE" id="PS51677">
    <property type="entry name" value="NODB"/>
    <property type="match status" value="1"/>
</dbReference>
<dbReference type="PANTHER" id="PTHR10587:SF133">
    <property type="entry name" value="CHITIN DEACETYLASE 1-RELATED"/>
    <property type="match status" value="1"/>
</dbReference>
<dbReference type="SUPFAM" id="SSF88713">
    <property type="entry name" value="Glycoside hydrolase/deacetylase"/>
    <property type="match status" value="1"/>
</dbReference>
<accession>A0ABT5YTS2</accession>
<dbReference type="InterPro" id="IPR050248">
    <property type="entry name" value="Polysacc_deacetylase_ArnD"/>
</dbReference>
<dbReference type="Proteomes" id="UP001220022">
    <property type="component" value="Unassembled WGS sequence"/>
</dbReference>
<comment type="caution">
    <text evidence="4">The sequence shown here is derived from an EMBL/GenBank/DDBJ whole genome shotgun (WGS) entry which is preliminary data.</text>
</comment>
<gene>
    <name evidence="4" type="ORF">P2L57_04480</name>
</gene>
<sequence length="257" mass="27713">MALAVLCVAVLVTAVVTHGRGRSVSTVGSGPPRAVTLSRHLGPSALPPLRAPRTPAVDCRKAKCVALTFDDGPSRYTAALLDILDARHAKATFFQIGPHALTYPQVARRAYREGFAIGDHTVTHPHLTRISTARIRYEVRTAARQIAQVTGHAPAIMRPPFGAQDARVRAAVGMPVIMWDVTPRDWKIRKTPSVEHKVLAKVHPGAIVLLHDTYPTTIAAVPHIVDVLHARGYTLVTVPQLLAHPGMSPGVAYFHGP</sequence>
<reference evidence="4 5" key="1">
    <citation type="submission" date="2023-03" db="EMBL/GenBank/DDBJ databases">
        <title>Draft genome sequence of type strain Streptomyces ferralitis JCM 14344.</title>
        <authorList>
            <person name="Klaysubun C."/>
            <person name="Duangmal K."/>
        </authorList>
    </citation>
    <scope>NUCLEOTIDE SEQUENCE [LARGE SCALE GENOMIC DNA]</scope>
    <source>
        <strain evidence="4 5">JCM 14344</strain>
    </source>
</reference>
<evidence type="ECO:0000313" key="5">
    <source>
        <dbReference type="Proteomes" id="UP001220022"/>
    </source>
</evidence>